<evidence type="ECO:0000256" key="2">
    <source>
        <dbReference type="SAM" id="Phobius"/>
    </source>
</evidence>
<name>A0A9W8B396_9FUNG</name>
<keyword evidence="2" id="KW-0812">Transmembrane</keyword>
<proteinExistence type="predicted"/>
<gene>
    <name evidence="3" type="ORF">H4R34_001625</name>
</gene>
<keyword evidence="2" id="KW-0472">Membrane</keyword>
<feature type="compositionally biased region" description="Low complexity" evidence="1">
    <location>
        <begin position="42"/>
        <end position="55"/>
    </location>
</feature>
<organism evidence="3 4">
    <name type="scientific">Dimargaris verticillata</name>
    <dbReference type="NCBI Taxonomy" id="2761393"/>
    <lineage>
        <taxon>Eukaryota</taxon>
        <taxon>Fungi</taxon>
        <taxon>Fungi incertae sedis</taxon>
        <taxon>Zoopagomycota</taxon>
        <taxon>Kickxellomycotina</taxon>
        <taxon>Dimargaritomycetes</taxon>
        <taxon>Dimargaritales</taxon>
        <taxon>Dimargaritaceae</taxon>
        <taxon>Dimargaris</taxon>
    </lineage>
</organism>
<comment type="caution">
    <text evidence="3">The sequence shown here is derived from an EMBL/GenBank/DDBJ whole genome shotgun (WGS) entry which is preliminary data.</text>
</comment>
<keyword evidence="4" id="KW-1185">Reference proteome</keyword>
<sequence length="352" mass="40535">MAEPTAPCPSLTYSTFGSPLAVPEPDSLPHVSPPPHAQALAVPVSSPTPSSNPVSTRVQLYQQEGGVVAYDSSLNRDPDTLLQFLYEQSAKPELWVQVQGYHIESRPLADNGPNAADHAENGVHYRPEVVVDFCTQVEVTSAISAEPQVLVRQIDSIGTPTTAASLSSRVSLDSTTGLLTTDDSRGLRTFVRHIRSNWHGIRHEGRSLRDVLHEYTESRRQLKELRVQKEVEWDYEALRSDVEQLFREEGYQHRVRVRLLYRHHRVIIRSSYLLMRWLHQSLLRVYCFLTCVWLCVVPIYYVFLRRWKDDVKLSYAVEMPTHQFVRLHRHHFLRPFRRRHHGTPPLVDQELA</sequence>
<dbReference type="OrthoDB" id="203796at2759"/>
<feature type="region of interest" description="Disordered" evidence="1">
    <location>
        <begin position="1"/>
        <end position="55"/>
    </location>
</feature>
<dbReference type="AlphaFoldDB" id="A0A9W8B396"/>
<reference evidence="3" key="1">
    <citation type="submission" date="2022-07" db="EMBL/GenBank/DDBJ databases">
        <title>Phylogenomic reconstructions and comparative analyses of Kickxellomycotina fungi.</title>
        <authorList>
            <person name="Reynolds N.K."/>
            <person name="Stajich J.E."/>
            <person name="Barry K."/>
            <person name="Grigoriev I.V."/>
            <person name="Crous P."/>
            <person name="Smith M.E."/>
        </authorList>
    </citation>
    <scope>NUCLEOTIDE SEQUENCE</scope>
    <source>
        <strain evidence="3">RSA 567</strain>
    </source>
</reference>
<dbReference type="PANTHER" id="PTHR37848:SF1">
    <property type="entry name" value="SUN DOMAIN-CONTAINING PROTEIN"/>
    <property type="match status" value="1"/>
</dbReference>
<dbReference type="PANTHER" id="PTHR37848">
    <property type="entry name" value="EXPRESSED PROTEIN"/>
    <property type="match status" value="1"/>
</dbReference>
<dbReference type="Proteomes" id="UP001151582">
    <property type="component" value="Unassembled WGS sequence"/>
</dbReference>
<accession>A0A9W8B396</accession>
<feature type="transmembrane region" description="Helical" evidence="2">
    <location>
        <begin position="283"/>
        <end position="304"/>
    </location>
</feature>
<evidence type="ECO:0000313" key="3">
    <source>
        <dbReference type="EMBL" id="KAJ1982688.1"/>
    </source>
</evidence>
<evidence type="ECO:0000256" key="1">
    <source>
        <dbReference type="SAM" id="MobiDB-lite"/>
    </source>
</evidence>
<evidence type="ECO:0008006" key="5">
    <source>
        <dbReference type="Google" id="ProtNLM"/>
    </source>
</evidence>
<protein>
    <recommendedName>
        <fullName evidence="5">Transmembrane protein</fullName>
    </recommendedName>
</protein>
<keyword evidence="2" id="KW-1133">Transmembrane helix</keyword>
<dbReference type="EMBL" id="JANBQB010000082">
    <property type="protein sequence ID" value="KAJ1982688.1"/>
    <property type="molecule type" value="Genomic_DNA"/>
</dbReference>
<evidence type="ECO:0000313" key="4">
    <source>
        <dbReference type="Proteomes" id="UP001151582"/>
    </source>
</evidence>